<dbReference type="Gene3D" id="3.40.605.10">
    <property type="entry name" value="Aldehyde Dehydrogenase, Chain A, domain 1"/>
    <property type="match status" value="1"/>
</dbReference>
<dbReference type="GO" id="GO:0003842">
    <property type="term" value="F:L-glutamate gamma-semialdehyde dehydrogenase activity"/>
    <property type="evidence" value="ECO:0007669"/>
    <property type="project" value="UniProtKB-EC"/>
</dbReference>
<feature type="region of interest" description="Disordered" evidence="6">
    <location>
        <begin position="424"/>
        <end position="451"/>
    </location>
</feature>
<dbReference type="AlphaFoldDB" id="L0DVK1"/>
<dbReference type="NCBIfam" id="TIGR01238">
    <property type="entry name" value="D1pyr5carbox3"/>
    <property type="match status" value="1"/>
</dbReference>
<comment type="catalytic activity">
    <reaction evidence="5">
        <text>L-glutamate 5-semialdehyde + NAD(+) + H2O = L-glutamate + NADH + 2 H(+)</text>
        <dbReference type="Rhea" id="RHEA:30235"/>
        <dbReference type="ChEBI" id="CHEBI:15377"/>
        <dbReference type="ChEBI" id="CHEBI:15378"/>
        <dbReference type="ChEBI" id="CHEBI:29985"/>
        <dbReference type="ChEBI" id="CHEBI:57540"/>
        <dbReference type="ChEBI" id="CHEBI:57945"/>
        <dbReference type="ChEBI" id="CHEBI:58066"/>
        <dbReference type="EC" id="1.2.1.88"/>
    </reaction>
</comment>
<dbReference type="InterPro" id="IPR016161">
    <property type="entry name" value="Ald_DH/histidinol_DH"/>
</dbReference>
<accession>L0DVK1</accession>
<keyword evidence="9" id="KW-1185">Reference proteome</keyword>
<dbReference type="PATRIC" id="fig|1255043.3.peg.1351"/>
<feature type="domain" description="Aldehyde dehydrogenase" evidence="7">
    <location>
        <begin position="1"/>
        <end position="404"/>
    </location>
</feature>
<dbReference type="HOGENOM" id="CLU_005391_1_1_6"/>
<feature type="compositionally biased region" description="Gly residues" evidence="6">
    <location>
        <begin position="440"/>
        <end position="451"/>
    </location>
</feature>
<dbReference type="KEGG" id="tni:TVNIR_1337"/>
<keyword evidence="3 8" id="KW-0560">Oxidoreductase</keyword>
<dbReference type="EMBL" id="CP003989">
    <property type="protein sequence ID" value="AGA33010.1"/>
    <property type="molecule type" value="Genomic_DNA"/>
</dbReference>
<dbReference type="EC" id="1.2.1.88" evidence="2"/>
<evidence type="ECO:0000256" key="4">
    <source>
        <dbReference type="ARBA" id="ARBA00023027"/>
    </source>
</evidence>
<dbReference type="InterPro" id="IPR016162">
    <property type="entry name" value="Ald_DH_N"/>
</dbReference>
<dbReference type="STRING" id="1255043.TVNIR_1337"/>
<evidence type="ECO:0000256" key="5">
    <source>
        <dbReference type="ARBA" id="ARBA00048142"/>
    </source>
</evidence>
<dbReference type="PANTHER" id="PTHR42862">
    <property type="entry name" value="DELTA-1-PYRROLINE-5-CARBOXYLATE DEHYDROGENASE 1, ISOFORM A-RELATED"/>
    <property type="match status" value="1"/>
</dbReference>
<dbReference type="Gene3D" id="3.40.309.10">
    <property type="entry name" value="Aldehyde Dehydrogenase, Chain A, domain 2"/>
    <property type="match status" value="1"/>
</dbReference>
<protein>
    <recommendedName>
        <fullName evidence="2">L-glutamate gamma-semialdehyde dehydrogenase</fullName>
        <ecNumber evidence="2">1.2.1.88</ecNumber>
    </recommendedName>
</protein>
<dbReference type="SUPFAM" id="SSF53720">
    <property type="entry name" value="ALDH-like"/>
    <property type="match status" value="1"/>
</dbReference>
<dbReference type="Pfam" id="PF00171">
    <property type="entry name" value="Aldedh"/>
    <property type="match status" value="1"/>
</dbReference>
<dbReference type="Proteomes" id="UP000010809">
    <property type="component" value="Chromosome"/>
</dbReference>
<dbReference type="PANTHER" id="PTHR42862:SF1">
    <property type="entry name" value="DELTA-1-PYRROLINE-5-CARBOXYLATE DEHYDROGENASE 2, ISOFORM A-RELATED"/>
    <property type="match status" value="1"/>
</dbReference>
<dbReference type="PROSITE" id="PS00070">
    <property type="entry name" value="ALDEHYDE_DEHYDR_CYS"/>
    <property type="match status" value="1"/>
</dbReference>
<dbReference type="eggNOG" id="COG4230">
    <property type="taxonomic scope" value="Bacteria"/>
</dbReference>
<evidence type="ECO:0000259" key="7">
    <source>
        <dbReference type="Pfam" id="PF00171"/>
    </source>
</evidence>
<gene>
    <name evidence="8" type="primary">putA [H]</name>
    <name evidence="8" type="ordered locus">TVNIR_1337</name>
</gene>
<evidence type="ECO:0000256" key="2">
    <source>
        <dbReference type="ARBA" id="ARBA00012884"/>
    </source>
</evidence>
<dbReference type="InterPro" id="IPR050485">
    <property type="entry name" value="Proline_metab_enzyme"/>
</dbReference>
<dbReference type="RefSeq" id="WP_015258147.1">
    <property type="nucleotide sequence ID" value="NC_019902.2"/>
</dbReference>
<dbReference type="CDD" id="cd07125">
    <property type="entry name" value="ALDH_PutA-P5CDH"/>
    <property type="match status" value="1"/>
</dbReference>
<name>L0DVK1_THIND</name>
<organism evidence="8 9">
    <name type="scientific">Thioalkalivibrio nitratireducens (strain DSM 14787 / UNIQEM 213 / ALEN2)</name>
    <dbReference type="NCBI Taxonomy" id="1255043"/>
    <lineage>
        <taxon>Bacteria</taxon>
        <taxon>Pseudomonadati</taxon>
        <taxon>Pseudomonadota</taxon>
        <taxon>Gammaproteobacteria</taxon>
        <taxon>Chromatiales</taxon>
        <taxon>Ectothiorhodospiraceae</taxon>
        <taxon>Thioalkalivibrio</taxon>
    </lineage>
</organism>
<evidence type="ECO:0000256" key="1">
    <source>
        <dbReference type="ARBA" id="ARBA00004786"/>
    </source>
</evidence>
<evidence type="ECO:0000313" key="8">
    <source>
        <dbReference type="EMBL" id="AGA33010.1"/>
    </source>
</evidence>
<comment type="pathway">
    <text evidence="1">Amino-acid degradation; L-proline degradation into L-glutamate; L-glutamate from L-proline: step 2/2.</text>
</comment>
<reference evidence="8" key="1">
    <citation type="submission" date="2015-12" db="EMBL/GenBank/DDBJ databases">
        <authorList>
            <person name="Tikhonova T.V."/>
            <person name="Pavlov A.R."/>
            <person name="Beletsky A.V."/>
            <person name="Mardanov A.V."/>
            <person name="Sorokin D.Y."/>
            <person name="Ravin N.V."/>
            <person name="Popov V.O."/>
        </authorList>
    </citation>
    <scope>NUCLEOTIDE SEQUENCE</scope>
    <source>
        <strain evidence="8">DSM 14787</strain>
    </source>
</reference>
<evidence type="ECO:0000313" key="9">
    <source>
        <dbReference type="Proteomes" id="UP000010809"/>
    </source>
</evidence>
<dbReference type="InterPro" id="IPR005933">
    <property type="entry name" value="PutA_C"/>
</dbReference>
<evidence type="ECO:0000256" key="6">
    <source>
        <dbReference type="SAM" id="MobiDB-lite"/>
    </source>
</evidence>
<dbReference type="InterPro" id="IPR016160">
    <property type="entry name" value="Ald_DH_CS_CYS"/>
</dbReference>
<proteinExistence type="predicted"/>
<dbReference type="GO" id="GO:0004657">
    <property type="term" value="F:proline dehydrogenase activity"/>
    <property type="evidence" value="ECO:0007669"/>
    <property type="project" value="UniProtKB-ARBA"/>
</dbReference>
<dbReference type="GO" id="GO:0009898">
    <property type="term" value="C:cytoplasmic side of plasma membrane"/>
    <property type="evidence" value="ECO:0007669"/>
    <property type="project" value="TreeGrafter"/>
</dbReference>
<dbReference type="FunFam" id="3.40.309.10:FF:000005">
    <property type="entry name" value="1-pyrroline-5-carboxylate dehydrogenase 1"/>
    <property type="match status" value="1"/>
</dbReference>
<dbReference type="GO" id="GO:0010133">
    <property type="term" value="P:L-proline catabolic process to L-glutamate"/>
    <property type="evidence" value="ECO:0007669"/>
    <property type="project" value="TreeGrafter"/>
</dbReference>
<keyword evidence="4" id="KW-0520">NAD</keyword>
<sequence length="451" mass="47346">MADLLEAHRPELMARCVRETGKTIPDSVAELREAVDFCRYYAARARAEFAQPQVLPGPTGEHNEIELRGRGVFVCISPWNFPLAIFCGQVAAALAAGNTVLAKPAEQATLTAALAVELFHAAGIPPDVLQLLPGDAATGAALIQRPEVDGVAFTGSVAAAQSIHRMLAAREGPIVPLIAETGGINAMIADSSALPEQLVTDVLESAFRSAGQRCSALRVLYLQQDLADPVLELLAGAMDELVVDDPAWLETDVGPVIDADAREQINAHVADLRGAGCRVLGECRLGAAAAHGHFVAPIALEVGGIQDLEREIFGPVLHVARYRSDELDAVVAAINAAGYGLTFGMHTRIDSRARRIARRIRAGNCYVNRNQVGAVVGVQPFGGEALSGTGPKAGGPRYLHRFATERVLTINTAAVGGNASLLAQAAGDDLDHPQQSAEGQGQGQGQGQEGR</sequence>
<dbReference type="InterPro" id="IPR015590">
    <property type="entry name" value="Aldehyde_DH_dom"/>
</dbReference>
<evidence type="ECO:0000256" key="3">
    <source>
        <dbReference type="ARBA" id="ARBA00023002"/>
    </source>
</evidence>
<dbReference type="InterPro" id="IPR016163">
    <property type="entry name" value="Ald_DH_C"/>
</dbReference>